<dbReference type="AlphaFoldDB" id="A0A031JV41"/>
<evidence type="ECO:0000256" key="1">
    <source>
        <dbReference type="ARBA" id="ARBA00023015"/>
    </source>
</evidence>
<dbReference type="Pfam" id="PF01638">
    <property type="entry name" value="HxlR"/>
    <property type="match status" value="1"/>
</dbReference>
<name>A0A031JV41_9SPHN</name>
<dbReference type="InterPro" id="IPR002577">
    <property type="entry name" value="HTH_HxlR"/>
</dbReference>
<dbReference type="GO" id="GO:0003677">
    <property type="term" value="F:DNA binding"/>
    <property type="evidence" value="ECO:0007669"/>
    <property type="project" value="UniProtKB-KW"/>
</dbReference>
<dbReference type="PROSITE" id="PS51118">
    <property type="entry name" value="HTH_HXLR"/>
    <property type="match status" value="1"/>
</dbReference>
<proteinExistence type="predicted"/>
<dbReference type="InterPro" id="IPR011991">
    <property type="entry name" value="ArsR-like_HTH"/>
</dbReference>
<dbReference type="STRING" id="158500.BES08_11585"/>
<evidence type="ECO:0000256" key="3">
    <source>
        <dbReference type="ARBA" id="ARBA00023163"/>
    </source>
</evidence>
<accession>A0A031JV41</accession>
<keyword evidence="3" id="KW-0804">Transcription</keyword>
<comment type="caution">
    <text evidence="5">The sequence shown here is derived from an EMBL/GenBank/DDBJ whole genome shotgun (WGS) entry which is preliminary data.</text>
</comment>
<protein>
    <submittedName>
        <fullName evidence="5">HxlR family transcriptional regulator</fullName>
    </submittedName>
</protein>
<dbReference type="InterPro" id="IPR036388">
    <property type="entry name" value="WH-like_DNA-bd_sf"/>
</dbReference>
<evidence type="ECO:0000313" key="6">
    <source>
        <dbReference type="Proteomes" id="UP000024329"/>
    </source>
</evidence>
<reference evidence="5 6" key="1">
    <citation type="submission" date="2014-03" db="EMBL/GenBank/DDBJ databases">
        <title>Whole genome sequence of Novosphingobium resinovorum KF1.</title>
        <authorList>
            <person name="Gan H.M."/>
            <person name="Gan H.Y."/>
            <person name="Chew T.H."/>
            <person name="Savka M.A."/>
        </authorList>
    </citation>
    <scope>NUCLEOTIDE SEQUENCE [LARGE SCALE GENOMIC DNA]</scope>
    <source>
        <strain evidence="5 6">KF1</strain>
    </source>
</reference>
<dbReference type="PANTHER" id="PTHR33204:SF39">
    <property type="entry name" value="TRANSCRIPTIONAL REGULATORY PROTEIN"/>
    <property type="match status" value="1"/>
</dbReference>
<dbReference type="PATRIC" id="fig|158500.4.peg.3232"/>
<dbReference type="Gene3D" id="1.10.10.10">
    <property type="entry name" value="Winged helix-like DNA-binding domain superfamily/Winged helix DNA-binding domain"/>
    <property type="match status" value="1"/>
</dbReference>
<gene>
    <name evidence="5" type="ORF">BV97_03168</name>
</gene>
<organism evidence="5 6">
    <name type="scientific">Novosphingobium resinovorum</name>
    <dbReference type="NCBI Taxonomy" id="158500"/>
    <lineage>
        <taxon>Bacteria</taxon>
        <taxon>Pseudomonadati</taxon>
        <taxon>Pseudomonadota</taxon>
        <taxon>Alphaproteobacteria</taxon>
        <taxon>Sphingomonadales</taxon>
        <taxon>Sphingomonadaceae</taxon>
        <taxon>Novosphingobium</taxon>
    </lineage>
</organism>
<dbReference type="eggNOG" id="COG1733">
    <property type="taxonomic scope" value="Bacteria"/>
</dbReference>
<dbReference type="OrthoDB" id="9800350at2"/>
<dbReference type="RefSeq" id="WP_008827767.1">
    <property type="nucleotide sequence ID" value="NZ_CP017075.1"/>
</dbReference>
<dbReference type="CDD" id="cd00090">
    <property type="entry name" value="HTH_ARSR"/>
    <property type="match status" value="1"/>
</dbReference>
<dbReference type="GO" id="GO:0006355">
    <property type="term" value="P:regulation of DNA-templated transcription"/>
    <property type="evidence" value="ECO:0007669"/>
    <property type="project" value="UniProtKB-ARBA"/>
</dbReference>
<keyword evidence="1" id="KW-0805">Transcription regulation</keyword>
<feature type="domain" description="HTH hxlR-type" evidence="4">
    <location>
        <begin position="29"/>
        <end position="128"/>
    </location>
</feature>
<evidence type="ECO:0000313" key="5">
    <source>
        <dbReference type="EMBL" id="EZP80749.1"/>
    </source>
</evidence>
<keyword evidence="2" id="KW-0238">DNA-binding</keyword>
<dbReference type="Proteomes" id="UP000024329">
    <property type="component" value="Unassembled WGS sequence"/>
</dbReference>
<evidence type="ECO:0000259" key="4">
    <source>
        <dbReference type="PROSITE" id="PS51118"/>
    </source>
</evidence>
<dbReference type="SUPFAM" id="SSF46785">
    <property type="entry name" value="Winged helix' DNA-binding domain"/>
    <property type="match status" value="1"/>
</dbReference>
<dbReference type="PANTHER" id="PTHR33204">
    <property type="entry name" value="TRANSCRIPTIONAL REGULATOR, MARR FAMILY"/>
    <property type="match status" value="1"/>
</dbReference>
<evidence type="ECO:0000256" key="2">
    <source>
        <dbReference type="ARBA" id="ARBA00023125"/>
    </source>
</evidence>
<dbReference type="InterPro" id="IPR036390">
    <property type="entry name" value="WH_DNA-bd_sf"/>
</dbReference>
<dbReference type="EMBL" id="JFYZ01000015">
    <property type="protein sequence ID" value="EZP80749.1"/>
    <property type="molecule type" value="Genomic_DNA"/>
</dbReference>
<sequence length="141" mass="15518">MKLTTFDEADRPAAAPQEAIVHDPNGKDCRLVGDILARVGDKWSMLVVMTLLEAPLHFNELKRAIRGVSQQMLSRNLRALERDGLVERTVHVGVPVRVEYALSDLGRSLAGPVQALGAWAARARPAIEASRTAFDREHDAQ</sequence>